<sequence length="250" mass="28834">MFPPSALRPSCLCRDIFRTRWGSAVATLSSNHGLGDDFALYLNVFDEEEQKILLAASLRKLDRTEDRHHRKRRKIFEATRAGKLSECLDVNGLFLPDRYYDFQKGHYDGVIKNYRETHVSTWPEDQPRLSELLDRLRRFHPEEPIQYHVLHLASDGEIHPHVDHLGAFGSWIVGVSLGADRILRLEKEISDRTLVHNMILPSGSVYVQKDSIRYEWRHSILHSGSVNGDEIKGGQRLSIMVRNRQPTLSS</sequence>
<keyword evidence="2" id="KW-1185">Reference proteome</keyword>
<dbReference type="Proteomes" id="UP000886501">
    <property type="component" value="Unassembled WGS sequence"/>
</dbReference>
<comment type="caution">
    <text evidence="1">The sequence shown here is derived from an EMBL/GenBank/DDBJ whole genome shotgun (WGS) entry which is preliminary data.</text>
</comment>
<gene>
    <name evidence="1" type="ORF">BDM02DRAFT_3116017</name>
</gene>
<organism evidence="1 2">
    <name type="scientific">Thelephora ganbajun</name>
    <name type="common">Ganba fungus</name>
    <dbReference type="NCBI Taxonomy" id="370292"/>
    <lineage>
        <taxon>Eukaryota</taxon>
        <taxon>Fungi</taxon>
        <taxon>Dikarya</taxon>
        <taxon>Basidiomycota</taxon>
        <taxon>Agaricomycotina</taxon>
        <taxon>Agaricomycetes</taxon>
        <taxon>Thelephorales</taxon>
        <taxon>Thelephoraceae</taxon>
        <taxon>Thelephora</taxon>
    </lineage>
</organism>
<reference evidence="1" key="2">
    <citation type="journal article" date="2020" name="Nat. Commun.">
        <title>Large-scale genome sequencing of mycorrhizal fungi provides insights into the early evolution of symbiotic traits.</title>
        <authorList>
            <person name="Miyauchi S."/>
            <person name="Kiss E."/>
            <person name="Kuo A."/>
            <person name="Drula E."/>
            <person name="Kohler A."/>
            <person name="Sanchez-Garcia M."/>
            <person name="Morin E."/>
            <person name="Andreopoulos B."/>
            <person name="Barry K.W."/>
            <person name="Bonito G."/>
            <person name="Buee M."/>
            <person name="Carver A."/>
            <person name="Chen C."/>
            <person name="Cichocki N."/>
            <person name="Clum A."/>
            <person name="Culley D."/>
            <person name="Crous P.W."/>
            <person name="Fauchery L."/>
            <person name="Girlanda M."/>
            <person name="Hayes R.D."/>
            <person name="Keri Z."/>
            <person name="LaButti K."/>
            <person name="Lipzen A."/>
            <person name="Lombard V."/>
            <person name="Magnuson J."/>
            <person name="Maillard F."/>
            <person name="Murat C."/>
            <person name="Nolan M."/>
            <person name="Ohm R.A."/>
            <person name="Pangilinan J."/>
            <person name="Pereira M.F."/>
            <person name="Perotto S."/>
            <person name="Peter M."/>
            <person name="Pfister S."/>
            <person name="Riley R."/>
            <person name="Sitrit Y."/>
            <person name="Stielow J.B."/>
            <person name="Szollosi G."/>
            <person name="Zifcakova L."/>
            <person name="Stursova M."/>
            <person name="Spatafora J.W."/>
            <person name="Tedersoo L."/>
            <person name="Vaario L.M."/>
            <person name="Yamada A."/>
            <person name="Yan M."/>
            <person name="Wang P."/>
            <person name="Xu J."/>
            <person name="Bruns T."/>
            <person name="Baldrian P."/>
            <person name="Vilgalys R."/>
            <person name="Dunand C."/>
            <person name="Henrissat B."/>
            <person name="Grigoriev I.V."/>
            <person name="Hibbett D."/>
            <person name="Nagy L.G."/>
            <person name="Martin F.M."/>
        </authorList>
    </citation>
    <scope>NUCLEOTIDE SEQUENCE</scope>
    <source>
        <strain evidence="1">P2</strain>
    </source>
</reference>
<name>A0ACB6ZEQ4_THEGA</name>
<proteinExistence type="predicted"/>
<evidence type="ECO:0000313" key="1">
    <source>
        <dbReference type="EMBL" id="KAF9648077.1"/>
    </source>
</evidence>
<protein>
    <submittedName>
        <fullName evidence="1">Uncharacterized protein</fullName>
    </submittedName>
</protein>
<accession>A0ACB6ZEQ4</accession>
<reference evidence="1" key="1">
    <citation type="submission" date="2019-10" db="EMBL/GenBank/DDBJ databases">
        <authorList>
            <consortium name="DOE Joint Genome Institute"/>
            <person name="Kuo A."/>
            <person name="Miyauchi S."/>
            <person name="Kiss E."/>
            <person name="Drula E."/>
            <person name="Kohler A."/>
            <person name="Sanchez-Garcia M."/>
            <person name="Andreopoulos B."/>
            <person name="Barry K.W."/>
            <person name="Bonito G."/>
            <person name="Buee M."/>
            <person name="Carver A."/>
            <person name="Chen C."/>
            <person name="Cichocki N."/>
            <person name="Clum A."/>
            <person name="Culley D."/>
            <person name="Crous P.W."/>
            <person name="Fauchery L."/>
            <person name="Girlanda M."/>
            <person name="Hayes R."/>
            <person name="Keri Z."/>
            <person name="Labutti K."/>
            <person name="Lipzen A."/>
            <person name="Lombard V."/>
            <person name="Magnuson J."/>
            <person name="Maillard F."/>
            <person name="Morin E."/>
            <person name="Murat C."/>
            <person name="Nolan M."/>
            <person name="Ohm R."/>
            <person name="Pangilinan J."/>
            <person name="Pereira M."/>
            <person name="Perotto S."/>
            <person name="Peter M."/>
            <person name="Riley R."/>
            <person name="Sitrit Y."/>
            <person name="Stielow B."/>
            <person name="Szollosi G."/>
            <person name="Zifcakova L."/>
            <person name="Stursova M."/>
            <person name="Spatafora J.W."/>
            <person name="Tedersoo L."/>
            <person name="Vaario L.-M."/>
            <person name="Yamada A."/>
            <person name="Yan M."/>
            <person name="Wang P."/>
            <person name="Xu J."/>
            <person name="Bruns T."/>
            <person name="Baldrian P."/>
            <person name="Vilgalys R."/>
            <person name="Henrissat B."/>
            <person name="Grigoriev I.V."/>
            <person name="Hibbett D."/>
            <person name="Nagy L.G."/>
            <person name="Martin F.M."/>
        </authorList>
    </citation>
    <scope>NUCLEOTIDE SEQUENCE</scope>
    <source>
        <strain evidence="1">P2</strain>
    </source>
</reference>
<evidence type="ECO:0000313" key="2">
    <source>
        <dbReference type="Proteomes" id="UP000886501"/>
    </source>
</evidence>
<dbReference type="EMBL" id="MU118020">
    <property type="protein sequence ID" value="KAF9648077.1"/>
    <property type="molecule type" value="Genomic_DNA"/>
</dbReference>